<evidence type="ECO:0000313" key="3">
    <source>
        <dbReference type="Proteomes" id="UP001558652"/>
    </source>
</evidence>
<evidence type="ECO:0000313" key="2">
    <source>
        <dbReference type="EMBL" id="KAL1130250.1"/>
    </source>
</evidence>
<keyword evidence="1" id="KW-0812">Transmembrane</keyword>
<comment type="caution">
    <text evidence="2">The sequence shown here is derived from an EMBL/GenBank/DDBJ whole genome shotgun (WGS) entry which is preliminary data.</text>
</comment>
<keyword evidence="3" id="KW-1185">Reference proteome</keyword>
<organism evidence="2 3">
    <name type="scientific">Ranatra chinensis</name>
    <dbReference type="NCBI Taxonomy" id="642074"/>
    <lineage>
        <taxon>Eukaryota</taxon>
        <taxon>Metazoa</taxon>
        <taxon>Ecdysozoa</taxon>
        <taxon>Arthropoda</taxon>
        <taxon>Hexapoda</taxon>
        <taxon>Insecta</taxon>
        <taxon>Pterygota</taxon>
        <taxon>Neoptera</taxon>
        <taxon>Paraneoptera</taxon>
        <taxon>Hemiptera</taxon>
        <taxon>Heteroptera</taxon>
        <taxon>Panheteroptera</taxon>
        <taxon>Nepomorpha</taxon>
        <taxon>Nepidae</taxon>
        <taxon>Ranatrinae</taxon>
        <taxon>Ranatra</taxon>
    </lineage>
</organism>
<reference evidence="2 3" key="1">
    <citation type="submission" date="2024-07" db="EMBL/GenBank/DDBJ databases">
        <title>Chromosome-level genome assembly of the water stick insect Ranatra chinensis (Heteroptera: Nepidae).</title>
        <authorList>
            <person name="Liu X."/>
        </authorList>
    </citation>
    <scope>NUCLEOTIDE SEQUENCE [LARGE SCALE GENOMIC DNA]</scope>
    <source>
        <strain evidence="2">Cailab_2021Rc</strain>
        <tissue evidence="2">Muscle</tissue>
    </source>
</reference>
<gene>
    <name evidence="2" type="ORF">AAG570_013188</name>
</gene>
<proteinExistence type="predicted"/>
<keyword evidence="1" id="KW-0472">Membrane</keyword>
<keyword evidence="1" id="KW-1133">Transmembrane helix</keyword>
<name>A0ABD0YG25_9HEMI</name>
<accession>A0ABD0YG25</accession>
<dbReference type="EMBL" id="JBFDAA010000008">
    <property type="protein sequence ID" value="KAL1130250.1"/>
    <property type="molecule type" value="Genomic_DNA"/>
</dbReference>
<dbReference type="AlphaFoldDB" id="A0ABD0YG25"/>
<feature type="transmembrane region" description="Helical" evidence="1">
    <location>
        <begin position="132"/>
        <end position="154"/>
    </location>
</feature>
<protein>
    <submittedName>
        <fullName evidence="2">Uncharacterized protein</fullName>
    </submittedName>
</protein>
<dbReference type="Proteomes" id="UP001558652">
    <property type="component" value="Unassembled WGS sequence"/>
</dbReference>
<sequence>MASKRRNMFHKNKTQETTEEASVACRLILTEVVSGRVGYQGTKGTGHRTSTPHQTPPLWAQHPLFALMAFFHQLFYTLVEYAPLCSTPESALPFISSSLEERSSPKIFFHFGKNLRTLGPVHRVVGCAMLDALSAVGLFILLVGLARIVLRLFFALKAHLLGKISPCSRLDLPALYGPWAGT</sequence>
<evidence type="ECO:0000256" key="1">
    <source>
        <dbReference type="SAM" id="Phobius"/>
    </source>
</evidence>